<accession>A0A120FHX9</accession>
<protein>
    <submittedName>
        <fullName evidence="2">Uncharacterized protein</fullName>
    </submittedName>
</protein>
<gene>
    <name evidence="2" type="ORF">AS026_14730</name>
</gene>
<dbReference type="Proteomes" id="UP000068164">
    <property type="component" value="Unassembled WGS sequence"/>
</dbReference>
<dbReference type="OrthoDB" id="8400552at2"/>
<reference evidence="2 3" key="1">
    <citation type="submission" date="2015-11" db="EMBL/GenBank/DDBJ databases">
        <title>Draft Genome Sequence of the Strain BR 10423 (Rhizobium sp.) isolated from nodules of Mimosa pudica.</title>
        <authorList>
            <person name="Barauna A.C."/>
            <person name="Zilli J.E."/>
            <person name="Simoes-Araujo J.L."/>
            <person name="Reis V.M."/>
            <person name="James E.K."/>
            <person name="Reis F.B.Jr."/>
            <person name="Rouws L.F."/>
            <person name="Passos S.R."/>
            <person name="Gois S.R."/>
        </authorList>
    </citation>
    <scope>NUCLEOTIDE SEQUENCE [LARGE SCALE GENOMIC DNA]</scope>
    <source>
        <strain evidence="2 3">BR10423</strain>
    </source>
</reference>
<feature type="chain" id="PRO_5007165339" evidence="1">
    <location>
        <begin position="25"/>
        <end position="114"/>
    </location>
</feature>
<comment type="caution">
    <text evidence="2">The sequence shown here is derived from an EMBL/GenBank/DDBJ whole genome shotgun (WGS) entry which is preliminary data.</text>
</comment>
<keyword evidence="1" id="KW-0732">Signal</keyword>
<evidence type="ECO:0000313" key="2">
    <source>
        <dbReference type="EMBL" id="KWV46655.1"/>
    </source>
</evidence>
<sequence length="114" mass="12806">MSKLLLALAPTLLLALSVSPTALAETRPLSEITKKTEARILRDNLKPNVACYKEILEDFQERKIKKADIYVTFDDPQVEGIGIGIAETDENYSCEGGEMRAWEAGKYEVVKKFR</sequence>
<proteinExistence type="predicted"/>
<evidence type="ECO:0000256" key="1">
    <source>
        <dbReference type="SAM" id="SignalP"/>
    </source>
</evidence>
<evidence type="ECO:0000313" key="3">
    <source>
        <dbReference type="Proteomes" id="UP000068164"/>
    </source>
</evidence>
<keyword evidence="3" id="KW-1185">Reference proteome</keyword>
<dbReference type="EMBL" id="LNCD01000106">
    <property type="protein sequence ID" value="KWV46655.1"/>
    <property type="molecule type" value="Genomic_DNA"/>
</dbReference>
<organism evidence="2 3">
    <name type="scientific">Rhizobium altiplani</name>
    <dbReference type="NCBI Taxonomy" id="1864509"/>
    <lineage>
        <taxon>Bacteria</taxon>
        <taxon>Pseudomonadati</taxon>
        <taxon>Pseudomonadota</taxon>
        <taxon>Alphaproteobacteria</taxon>
        <taxon>Hyphomicrobiales</taxon>
        <taxon>Rhizobiaceae</taxon>
        <taxon>Rhizobium/Agrobacterium group</taxon>
        <taxon>Rhizobium</taxon>
    </lineage>
</organism>
<feature type="signal peptide" evidence="1">
    <location>
        <begin position="1"/>
        <end position="24"/>
    </location>
</feature>
<dbReference type="AlphaFoldDB" id="A0A120FHX9"/>
<name>A0A120FHX9_9HYPH</name>
<dbReference type="RefSeq" id="WP_018857139.1">
    <property type="nucleotide sequence ID" value="NZ_JBBNAS010000482.1"/>
</dbReference>